<evidence type="ECO:0000313" key="1">
    <source>
        <dbReference type="EMBL" id="HET98212.1"/>
    </source>
</evidence>
<dbReference type="InterPro" id="IPR016039">
    <property type="entry name" value="Thiolase-like"/>
</dbReference>
<comment type="caution">
    <text evidence="1">The sequence shown here is derived from an EMBL/GenBank/DDBJ whole genome shotgun (WGS) entry which is preliminary data.</text>
</comment>
<gene>
    <name evidence="1" type="ORF">ENN98_05905</name>
</gene>
<dbReference type="GO" id="GO:0016746">
    <property type="term" value="F:acyltransferase activity"/>
    <property type="evidence" value="ECO:0007669"/>
    <property type="project" value="InterPro"/>
</dbReference>
<dbReference type="AlphaFoldDB" id="A0A7C2XMW8"/>
<proteinExistence type="predicted"/>
<dbReference type="EMBL" id="DSDS01000137">
    <property type="protein sequence ID" value="HET98212.1"/>
    <property type="molecule type" value="Genomic_DNA"/>
</dbReference>
<protein>
    <recommendedName>
        <fullName evidence="2">Beta-ketoacyl synthase N-terminal domain-containing protein</fullName>
    </recommendedName>
</protein>
<reference evidence="1" key="1">
    <citation type="journal article" date="2020" name="mSystems">
        <title>Genome- and Community-Level Interaction Insights into Carbon Utilization and Element Cycling Functions of Hydrothermarchaeota in Hydrothermal Sediment.</title>
        <authorList>
            <person name="Zhou Z."/>
            <person name="Liu Y."/>
            <person name="Xu W."/>
            <person name="Pan J."/>
            <person name="Luo Z.H."/>
            <person name="Li M."/>
        </authorList>
    </citation>
    <scope>NUCLEOTIDE SEQUENCE [LARGE SCALE GENOMIC DNA]</scope>
    <source>
        <strain evidence="1">SpSt-1224</strain>
    </source>
</reference>
<accession>A0A7C2XMW8</accession>
<sequence length="184" mass="19550">MPTPNSPDSRDYYRYAFCETASPEVTRLLAATPSRWGRMPPLSRALVVEAGRVLVENGLLAPGEKFSDQGKRVGLIGGTTTGSLATDLEFAATLLTGPNLASPALFGYTLPNIPLSEAANHFGLIGPVYAIFAPESPLVAAEEEAGRWLVSQPELTLMLACAFDSRPMPGQAGQLAITFTIVSR</sequence>
<dbReference type="Gene3D" id="3.40.47.10">
    <property type="match status" value="1"/>
</dbReference>
<dbReference type="SUPFAM" id="SSF53901">
    <property type="entry name" value="Thiolase-like"/>
    <property type="match status" value="1"/>
</dbReference>
<name>A0A7C2XMW8_9BACT</name>
<dbReference type="Proteomes" id="UP000885986">
    <property type="component" value="Unassembled WGS sequence"/>
</dbReference>
<organism evidence="1">
    <name type="scientific">Desulfurivibrio alkaliphilus</name>
    <dbReference type="NCBI Taxonomy" id="427923"/>
    <lineage>
        <taxon>Bacteria</taxon>
        <taxon>Pseudomonadati</taxon>
        <taxon>Thermodesulfobacteriota</taxon>
        <taxon>Desulfobulbia</taxon>
        <taxon>Desulfobulbales</taxon>
        <taxon>Desulfobulbaceae</taxon>
        <taxon>Desulfurivibrio</taxon>
    </lineage>
</organism>
<evidence type="ECO:0008006" key="2">
    <source>
        <dbReference type="Google" id="ProtNLM"/>
    </source>
</evidence>